<dbReference type="Pfam" id="PF02544">
    <property type="entry name" value="Steroid_dh"/>
    <property type="match status" value="1"/>
</dbReference>
<dbReference type="GO" id="GO:0006488">
    <property type="term" value="P:dolichol-linked oligosaccharide biosynthetic process"/>
    <property type="evidence" value="ECO:0007669"/>
    <property type="project" value="InterPro"/>
</dbReference>
<feature type="transmembrane region" description="Helical" evidence="5">
    <location>
        <begin position="145"/>
        <end position="164"/>
    </location>
</feature>
<sequence length="316" mass="36031">MLLIALLCCCLHLLSVLSLLAKFQPTLRSSVLAYGKLSETADRPTSKLSLWISQQTVPKAWFSHFYWIGFLFALWCDLEVGLLLWKHEKGPIVSLLAHFDTPDFANTQPAIICLLSLCLITLHIGRRLYEVNIVQRPSRQARMNITHYFIGIGFYGSMVFAAWLEGAANLGVWESSSQPITLLDTHQLLRPHVIFAIILFAYASWHQYVCHRILANIRMKARPSTSAASSSIYQIPRGDWFERVVCPHYLADILIYVSLCILNRLQNLTLLAGLLWTIINLSVTAGETERWYRKSFGSKYANTFVRGRWIVLPGIY</sequence>
<accession>A0A8H7PSF7</accession>
<evidence type="ECO:0000313" key="9">
    <source>
        <dbReference type="Proteomes" id="UP000612746"/>
    </source>
</evidence>
<dbReference type="GO" id="GO:0003865">
    <property type="term" value="F:3-oxo-5-alpha-steroid 4-dehydrogenase activity"/>
    <property type="evidence" value="ECO:0007669"/>
    <property type="project" value="TreeGrafter"/>
</dbReference>
<dbReference type="GO" id="GO:0016095">
    <property type="term" value="P:polyprenol catabolic process"/>
    <property type="evidence" value="ECO:0007669"/>
    <property type="project" value="TreeGrafter"/>
</dbReference>
<feature type="chain" id="PRO_5034742532" description="3-oxo-5-alpha-steroid 4-dehydrogenase C-terminal domain-containing protein" evidence="6">
    <location>
        <begin position="19"/>
        <end position="316"/>
    </location>
</feature>
<comment type="caution">
    <text evidence="8">The sequence shown here is derived from an EMBL/GenBank/DDBJ whole genome shotgun (WGS) entry which is preliminary data.</text>
</comment>
<gene>
    <name evidence="8" type="ORF">INT44_006288</name>
</gene>
<comment type="subcellular location">
    <subcellularLocation>
        <location evidence="1">Endomembrane system</location>
        <topology evidence="1">Multi-pass membrane protein</topology>
    </subcellularLocation>
</comment>
<feature type="signal peptide" evidence="6">
    <location>
        <begin position="1"/>
        <end position="18"/>
    </location>
</feature>
<evidence type="ECO:0000256" key="4">
    <source>
        <dbReference type="ARBA" id="ARBA00023136"/>
    </source>
</evidence>
<dbReference type="InterPro" id="IPR039698">
    <property type="entry name" value="Dfg10/SRD5A3"/>
</dbReference>
<feature type="transmembrane region" description="Helical" evidence="5">
    <location>
        <begin position="65"/>
        <end position="85"/>
    </location>
</feature>
<evidence type="ECO:0000259" key="7">
    <source>
        <dbReference type="Pfam" id="PF02544"/>
    </source>
</evidence>
<evidence type="ECO:0000313" key="8">
    <source>
        <dbReference type="EMBL" id="KAG2179442.1"/>
    </source>
</evidence>
<feature type="domain" description="3-oxo-5-alpha-steroid 4-dehydrogenase C-terminal" evidence="7">
    <location>
        <begin position="173"/>
        <end position="316"/>
    </location>
</feature>
<dbReference type="InterPro" id="IPR001104">
    <property type="entry name" value="3-oxo-5_a-steroid_4-DH_C"/>
</dbReference>
<dbReference type="AlphaFoldDB" id="A0A8H7PSF7"/>
<evidence type="ECO:0000256" key="6">
    <source>
        <dbReference type="SAM" id="SignalP"/>
    </source>
</evidence>
<dbReference type="OrthoDB" id="541710at2759"/>
<dbReference type="GO" id="GO:0005783">
    <property type="term" value="C:endoplasmic reticulum"/>
    <property type="evidence" value="ECO:0007669"/>
    <property type="project" value="TreeGrafter"/>
</dbReference>
<keyword evidence="2 5" id="KW-0812">Transmembrane</keyword>
<evidence type="ECO:0000256" key="5">
    <source>
        <dbReference type="SAM" id="Phobius"/>
    </source>
</evidence>
<dbReference type="PROSITE" id="PS50244">
    <property type="entry name" value="S5A_REDUCTASE"/>
    <property type="match status" value="1"/>
</dbReference>
<keyword evidence="9" id="KW-1185">Reference proteome</keyword>
<feature type="transmembrane region" description="Helical" evidence="5">
    <location>
        <begin position="192"/>
        <end position="210"/>
    </location>
</feature>
<keyword evidence="3 5" id="KW-1133">Transmembrane helix</keyword>
<dbReference type="Proteomes" id="UP000612746">
    <property type="component" value="Unassembled WGS sequence"/>
</dbReference>
<name>A0A8H7PSF7_9FUNG</name>
<reference evidence="8" key="1">
    <citation type="submission" date="2020-12" db="EMBL/GenBank/DDBJ databases">
        <title>Metabolic potential, ecology and presence of endohyphal bacteria is reflected in genomic diversity of Mucoromycotina.</title>
        <authorList>
            <person name="Muszewska A."/>
            <person name="Okrasinska A."/>
            <person name="Steczkiewicz K."/>
            <person name="Drgas O."/>
            <person name="Orlowska M."/>
            <person name="Perlinska-Lenart U."/>
            <person name="Aleksandrzak-Piekarczyk T."/>
            <person name="Szatraj K."/>
            <person name="Zielenkiewicz U."/>
            <person name="Pilsyk S."/>
            <person name="Malc E."/>
            <person name="Mieczkowski P."/>
            <person name="Kruszewska J.S."/>
            <person name="Biernat P."/>
            <person name="Pawlowska J."/>
        </authorList>
    </citation>
    <scope>NUCLEOTIDE SEQUENCE</scope>
    <source>
        <strain evidence="8">WA0000051536</strain>
    </source>
</reference>
<evidence type="ECO:0000256" key="3">
    <source>
        <dbReference type="ARBA" id="ARBA00022989"/>
    </source>
</evidence>
<keyword evidence="6" id="KW-0732">Signal</keyword>
<protein>
    <recommendedName>
        <fullName evidence="7">3-oxo-5-alpha-steroid 4-dehydrogenase C-terminal domain-containing protein</fullName>
    </recommendedName>
</protein>
<dbReference type="PANTHER" id="PTHR14624">
    <property type="entry name" value="DFG10 PROTEIN"/>
    <property type="match status" value="1"/>
</dbReference>
<proteinExistence type="predicted"/>
<keyword evidence="4 5" id="KW-0472">Membrane</keyword>
<organism evidence="8 9">
    <name type="scientific">Umbelopsis vinacea</name>
    <dbReference type="NCBI Taxonomy" id="44442"/>
    <lineage>
        <taxon>Eukaryota</taxon>
        <taxon>Fungi</taxon>
        <taxon>Fungi incertae sedis</taxon>
        <taxon>Mucoromycota</taxon>
        <taxon>Mucoromycotina</taxon>
        <taxon>Umbelopsidomycetes</taxon>
        <taxon>Umbelopsidales</taxon>
        <taxon>Umbelopsidaceae</taxon>
        <taxon>Umbelopsis</taxon>
    </lineage>
</organism>
<dbReference type="Gene3D" id="1.20.120.1630">
    <property type="match status" value="1"/>
</dbReference>
<dbReference type="PANTHER" id="PTHR14624:SF0">
    <property type="entry name" value="POLYPRENOL REDUCTASE"/>
    <property type="match status" value="1"/>
</dbReference>
<evidence type="ECO:0000256" key="1">
    <source>
        <dbReference type="ARBA" id="ARBA00004127"/>
    </source>
</evidence>
<dbReference type="EMBL" id="JAEPRA010000010">
    <property type="protein sequence ID" value="KAG2179442.1"/>
    <property type="molecule type" value="Genomic_DNA"/>
</dbReference>
<dbReference type="UniPathway" id="UPA00378"/>
<evidence type="ECO:0000256" key="2">
    <source>
        <dbReference type="ARBA" id="ARBA00022692"/>
    </source>
</evidence>